<keyword evidence="10" id="KW-1185">Reference proteome</keyword>
<organism evidence="9 10">
    <name type="scientific">Photobacterium swingsii</name>
    <dbReference type="NCBI Taxonomy" id="680026"/>
    <lineage>
        <taxon>Bacteria</taxon>
        <taxon>Pseudomonadati</taxon>
        <taxon>Pseudomonadota</taxon>
        <taxon>Gammaproteobacteria</taxon>
        <taxon>Vibrionales</taxon>
        <taxon>Vibrionaceae</taxon>
        <taxon>Photobacterium</taxon>
    </lineage>
</organism>
<dbReference type="GO" id="GO:0005886">
    <property type="term" value="C:plasma membrane"/>
    <property type="evidence" value="ECO:0007669"/>
    <property type="project" value="UniProtKB-SubCell"/>
</dbReference>
<sequence>MIQILVVLLVIIAAARLILTGYKTEAILFMAGIILMACTGLFGWGDVLPAKVASTNLAAFDPFKFVSYMLGYRAGGLGLTIMVLMGFAELMTRIKADAVIVRLAVKPLSVVKNKNILLFFGYIIGASLQLAIPSATALAVLLMVTLYPILTGLGISRASASGVIASTLGLTLTPLGVDAIKASESVGMGLMDYLSYQAPTSAVAIVAVGIAHVMWQSYQDKKDGHVIDADLEAATASDPDPAPNIYAILPMLPIIAAIVFSKLVISTIHLDVVTIVLISVFISLVFEGIKTRSLKESLDCFGAFMKGCGNALTGVVFLLVAAGVFAYGIQSTGAINHLIESAQGAGMPALMLTLVFAVVVGLAALVMGSGNAAFLSFVDIVPTVAHSMGANPVAMMLPMQQASALARAASPVAACVIVSAGGAKLSTFEVVKRTSVPMLVGFVVHFIAVMILVN</sequence>
<dbReference type="InterPro" id="IPR018385">
    <property type="entry name" value="C4_dicarb_anaerob_car-like"/>
</dbReference>
<keyword evidence="5 8" id="KW-0812">Transmembrane</keyword>
<feature type="transmembrane region" description="Helical" evidence="8">
    <location>
        <begin position="349"/>
        <end position="367"/>
    </location>
</feature>
<evidence type="ECO:0000256" key="4">
    <source>
        <dbReference type="ARBA" id="ARBA00022475"/>
    </source>
</evidence>
<feature type="transmembrane region" description="Helical" evidence="8">
    <location>
        <begin position="158"/>
        <end position="176"/>
    </location>
</feature>
<dbReference type="GO" id="GO:0015556">
    <property type="term" value="F:C4-dicarboxylate transmembrane transporter activity"/>
    <property type="evidence" value="ECO:0007669"/>
    <property type="project" value="InterPro"/>
</dbReference>
<dbReference type="Pfam" id="PF03606">
    <property type="entry name" value="DcuC"/>
    <property type="match status" value="1"/>
</dbReference>
<keyword evidence="4" id="KW-1003">Cell membrane</keyword>
<dbReference type="AlphaFoldDB" id="A0A0J8V8P9"/>
<feature type="transmembrane region" description="Helical" evidence="8">
    <location>
        <begin position="272"/>
        <end position="289"/>
    </location>
</feature>
<evidence type="ECO:0000256" key="7">
    <source>
        <dbReference type="ARBA" id="ARBA00023136"/>
    </source>
</evidence>
<keyword evidence="7 8" id="KW-0472">Membrane</keyword>
<keyword evidence="6 8" id="KW-1133">Transmembrane helix</keyword>
<feature type="transmembrane region" description="Helical" evidence="8">
    <location>
        <begin position="435"/>
        <end position="453"/>
    </location>
</feature>
<feature type="transmembrane region" description="Helical" evidence="8">
    <location>
        <begin position="116"/>
        <end position="146"/>
    </location>
</feature>
<dbReference type="PANTHER" id="PTHR42002:SF2">
    <property type="entry name" value="ANAEROBIC C4-DICARBOXYLATE TRANSPORTER DCUC-RELATED"/>
    <property type="match status" value="1"/>
</dbReference>
<feature type="transmembrane region" description="Helical" evidence="8">
    <location>
        <begin position="310"/>
        <end position="329"/>
    </location>
</feature>
<dbReference type="STRING" id="680026.AB733_15960"/>
<evidence type="ECO:0000313" key="9">
    <source>
        <dbReference type="EMBL" id="PSW22813.1"/>
    </source>
</evidence>
<dbReference type="EMBL" id="PYLZ01000011">
    <property type="protein sequence ID" value="PSW22813.1"/>
    <property type="molecule type" value="Genomic_DNA"/>
</dbReference>
<feature type="transmembrane region" description="Helical" evidence="8">
    <location>
        <begin position="196"/>
        <end position="215"/>
    </location>
</feature>
<evidence type="ECO:0000313" key="10">
    <source>
        <dbReference type="Proteomes" id="UP000240481"/>
    </source>
</evidence>
<comment type="subcellular location">
    <subcellularLocation>
        <location evidence="1">Cell membrane</location>
        <topology evidence="1">Multi-pass membrane protein</topology>
    </subcellularLocation>
</comment>
<dbReference type="PANTHER" id="PTHR42002">
    <property type="entry name" value="ANAEROBIC C4-DICARBOXYLATE TRANSPORTER DCUC-RELATED"/>
    <property type="match status" value="1"/>
</dbReference>
<gene>
    <name evidence="9" type="ORF">C9I94_18715</name>
</gene>
<comment type="caution">
    <text evidence="9">The sequence shown here is derived from an EMBL/GenBank/DDBJ whole genome shotgun (WGS) entry which is preliminary data.</text>
</comment>
<evidence type="ECO:0000256" key="6">
    <source>
        <dbReference type="ARBA" id="ARBA00022989"/>
    </source>
</evidence>
<dbReference type="InterPro" id="IPR004669">
    <property type="entry name" value="C4_dicarb_anaerob_car"/>
</dbReference>
<evidence type="ECO:0000256" key="1">
    <source>
        <dbReference type="ARBA" id="ARBA00004651"/>
    </source>
</evidence>
<accession>A0A0J8V8P9</accession>
<feature type="transmembrane region" description="Helical" evidence="8">
    <location>
        <begin position="65"/>
        <end position="88"/>
    </location>
</feature>
<evidence type="ECO:0000256" key="5">
    <source>
        <dbReference type="ARBA" id="ARBA00022692"/>
    </source>
</evidence>
<dbReference type="Proteomes" id="UP000240481">
    <property type="component" value="Unassembled WGS sequence"/>
</dbReference>
<name>A0A0J8V8P9_9GAMM</name>
<proteinExistence type="inferred from homology"/>
<evidence type="ECO:0000256" key="2">
    <source>
        <dbReference type="ARBA" id="ARBA00005275"/>
    </source>
</evidence>
<dbReference type="NCBIfam" id="TIGR00771">
    <property type="entry name" value="DcuC"/>
    <property type="match status" value="1"/>
</dbReference>
<keyword evidence="3" id="KW-0813">Transport</keyword>
<feature type="transmembrane region" description="Helical" evidence="8">
    <location>
        <begin position="26"/>
        <end position="44"/>
    </location>
</feature>
<dbReference type="OrthoDB" id="1674075at2"/>
<reference evidence="9 10" key="1">
    <citation type="submission" date="2018-01" db="EMBL/GenBank/DDBJ databases">
        <title>Whole genome sequencing of Histamine producing bacteria.</title>
        <authorList>
            <person name="Butler K."/>
        </authorList>
    </citation>
    <scope>NUCLEOTIDE SEQUENCE [LARGE SCALE GENOMIC DNA]</scope>
    <source>
        <strain evidence="9 10">DSM 24669</strain>
    </source>
</reference>
<dbReference type="NCBIfam" id="NF037994">
    <property type="entry name" value="DcuC_1"/>
    <property type="match status" value="1"/>
</dbReference>
<evidence type="ECO:0000256" key="3">
    <source>
        <dbReference type="ARBA" id="ARBA00022448"/>
    </source>
</evidence>
<protein>
    <submittedName>
        <fullName evidence="9">C4-dicarboxylate ABC transporter</fullName>
    </submittedName>
</protein>
<dbReference type="RefSeq" id="WP_048899663.1">
    <property type="nucleotide sequence ID" value="NZ_AP024853.1"/>
</dbReference>
<evidence type="ECO:0000256" key="8">
    <source>
        <dbReference type="SAM" id="Phobius"/>
    </source>
</evidence>
<comment type="similarity">
    <text evidence="2">Belongs to the DcuC/DcuD transporter (TC 2.A.61) family.</text>
</comment>